<accession>A0A1G8QIP3</accession>
<feature type="domain" description="Bacterial Ig-like" evidence="3">
    <location>
        <begin position="336"/>
        <end position="424"/>
    </location>
</feature>
<keyword evidence="6" id="KW-1185">Reference proteome</keyword>
<gene>
    <name evidence="5" type="ORF">SAMN04488026_101115</name>
</gene>
<dbReference type="OrthoDB" id="7858035at2"/>
<dbReference type="GO" id="GO:0001681">
    <property type="term" value="F:sialate O-acetylesterase activity"/>
    <property type="evidence" value="ECO:0007669"/>
    <property type="project" value="InterPro"/>
</dbReference>
<dbReference type="NCBIfam" id="NF033510">
    <property type="entry name" value="Ca_tandemer"/>
    <property type="match status" value="3"/>
</dbReference>
<dbReference type="InterPro" id="IPR044016">
    <property type="entry name" value="Big_13"/>
</dbReference>
<feature type="compositionally biased region" description="Gly residues" evidence="1">
    <location>
        <begin position="193"/>
        <end position="231"/>
    </location>
</feature>
<reference evidence="5 6" key="1">
    <citation type="submission" date="2016-10" db="EMBL/GenBank/DDBJ databases">
        <authorList>
            <person name="de Groot N.N."/>
        </authorList>
    </citation>
    <scope>NUCLEOTIDE SEQUENCE [LARGE SCALE GENOMIC DNA]</scope>
    <source>
        <strain evidence="5 6">DSM 25294</strain>
    </source>
</reference>
<feature type="domain" description="Bacterial Ig" evidence="2">
    <location>
        <begin position="257"/>
        <end position="318"/>
    </location>
</feature>
<feature type="domain" description="Bacterial Ig-like" evidence="3">
    <location>
        <begin position="429"/>
        <end position="521"/>
    </location>
</feature>
<organism evidence="5 6">
    <name type="scientific">Aliiruegeria lutimaris</name>
    <dbReference type="NCBI Taxonomy" id="571298"/>
    <lineage>
        <taxon>Bacteria</taxon>
        <taxon>Pseudomonadati</taxon>
        <taxon>Pseudomonadota</taxon>
        <taxon>Alphaproteobacteria</taxon>
        <taxon>Rhodobacterales</taxon>
        <taxon>Roseobacteraceae</taxon>
        <taxon>Aliiruegeria</taxon>
    </lineage>
</organism>
<feature type="region of interest" description="Disordered" evidence="1">
    <location>
        <begin position="161"/>
        <end position="266"/>
    </location>
</feature>
<dbReference type="Pfam" id="PF22783">
    <property type="entry name" value="BapA_N"/>
    <property type="match status" value="1"/>
</dbReference>
<evidence type="ECO:0000259" key="4">
    <source>
        <dbReference type="Pfam" id="PF22783"/>
    </source>
</evidence>
<evidence type="ECO:0000256" key="1">
    <source>
        <dbReference type="SAM" id="MobiDB-lite"/>
    </source>
</evidence>
<dbReference type="PANTHER" id="PTHR22901">
    <property type="entry name" value="SIALATE O-ACETYLESTERASE"/>
    <property type="match status" value="1"/>
</dbReference>
<sequence length="548" mass="54468">MNVYKYAVRDSGGVFRGETSDAANATIAVGEASEVSLNISPGNVSSYTRQGSDLVLHLSNGETITLQGYFAGTQAEDRELLLSRDGELHLVAFTDNVGDEYFAQYTAVDITGKWSSYDQMTFLDLDDVEPVIAPLVAPALGMGGLGVLGAGGAAAAFATSGGDDGKDGDGDGGSDGEDPAKTGDGEAAPEDTGGSGTPGGTGGGTASDGGSGDGGDGTGDGGGSGGDGNGSGSTPIIPTVDNPDGEYDVGGNGDGSVTITGTGEPGASLTVEIDGNTQSTTVGEDGSWSVTFESDQIATGEYETAVTITSSDARGNTTVINEVLDVDTIPPEVDLGTVEGDDVINAAEASDGVTLSGSGEAGSTLSVEFQGQTRTTTIGEDGAWSIDYAASEITPGTYESEVTITATDGAGNSSTETFSLQVDTETGAGIDSGQLGGDDVANAAEQSAGITLTGTAEAGATVEVTLVGVTKTVTAGQDGTWSASYTSSEIPQGTYETTVSVVATDAAGNSATANHVIGVDTETFVTYDAGQAGATTRRTRRRSPPGWA</sequence>
<protein>
    <recommendedName>
        <fullName evidence="7">Ig-like domain (Group 3)</fullName>
    </recommendedName>
</protein>
<dbReference type="GO" id="GO:0005975">
    <property type="term" value="P:carbohydrate metabolic process"/>
    <property type="evidence" value="ECO:0007669"/>
    <property type="project" value="TreeGrafter"/>
</dbReference>
<name>A0A1G8QIP3_9RHOB</name>
<dbReference type="InterPro" id="IPR013783">
    <property type="entry name" value="Ig-like_fold"/>
</dbReference>
<evidence type="ECO:0000313" key="6">
    <source>
        <dbReference type="Proteomes" id="UP000199382"/>
    </source>
</evidence>
<proteinExistence type="predicted"/>
<dbReference type="STRING" id="571298.SAMN04488026_101115"/>
<dbReference type="PANTHER" id="PTHR22901:SF0">
    <property type="entry name" value="SIALATE O-ACETYLESTERASE"/>
    <property type="match status" value="1"/>
</dbReference>
<evidence type="ECO:0008006" key="7">
    <source>
        <dbReference type="Google" id="ProtNLM"/>
    </source>
</evidence>
<evidence type="ECO:0000259" key="3">
    <source>
        <dbReference type="Pfam" id="PF19077"/>
    </source>
</evidence>
<dbReference type="Pfam" id="PF19077">
    <property type="entry name" value="Big_13"/>
    <property type="match status" value="2"/>
</dbReference>
<dbReference type="EMBL" id="FNEK01000011">
    <property type="protein sequence ID" value="SDJ04674.1"/>
    <property type="molecule type" value="Genomic_DNA"/>
</dbReference>
<evidence type="ECO:0000259" key="2">
    <source>
        <dbReference type="Pfam" id="PF17936"/>
    </source>
</evidence>
<dbReference type="InterPro" id="IPR039329">
    <property type="entry name" value="SIAE"/>
</dbReference>
<dbReference type="Proteomes" id="UP000199382">
    <property type="component" value="Unassembled WGS sequence"/>
</dbReference>
<dbReference type="InterPro" id="IPR048051">
    <property type="entry name" value="BapA-like_prefix-like"/>
</dbReference>
<dbReference type="AlphaFoldDB" id="A0A1G8QIP3"/>
<dbReference type="Pfam" id="PF17936">
    <property type="entry name" value="Big_6"/>
    <property type="match status" value="1"/>
</dbReference>
<dbReference type="RefSeq" id="WP_093152447.1">
    <property type="nucleotide sequence ID" value="NZ_FNEK01000011.1"/>
</dbReference>
<dbReference type="NCBIfam" id="NF033677">
    <property type="entry name" value="biofilm_BapA_N"/>
    <property type="match status" value="1"/>
</dbReference>
<evidence type="ECO:0000313" key="5">
    <source>
        <dbReference type="EMBL" id="SDJ04674.1"/>
    </source>
</evidence>
<dbReference type="InterPro" id="IPR041498">
    <property type="entry name" value="Big_6"/>
</dbReference>
<feature type="domain" description="Biofilm-associated protein BapA-like prefix-like" evidence="4">
    <location>
        <begin position="19"/>
        <end position="100"/>
    </location>
</feature>
<dbReference type="Gene3D" id="2.60.40.10">
    <property type="entry name" value="Immunoglobulins"/>
    <property type="match status" value="3"/>
</dbReference>